<dbReference type="PANTHER" id="PTHR12169:SF26">
    <property type="entry name" value="EF-HAND DOMAIN-CONTAINING PROTEIN"/>
    <property type="match status" value="1"/>
</dbReference>
<name>A0A1Y2D0Q1_9FUNG</name>
<gene>
    <name evidence="4" type="ORF">BCR33DRAFT_711278</name>
</gene>
<dbReference type="Gene3D" id="3.40.50.300">
    <property type="entry name" value="P-loop containing nucleotide triphosphate hydrolases"/>
    <property type="match status" value="1"/>
</dbReference>
<sequence>MSRLAKSLDVHQLAARNSLNALADSLVAARLNLPNTHPTTPDIHSKKTSRYLVGSVGTGKSMLMDSFHASLNSRAKDLNLPPLSQRIHFLAFMSSIHSQLHEIRSTLPTRDPFQVLASNIIKKAPVLCLDEFQVVDIGDAMVLRRLLETLYSFNPPSESTSRNEHTNPQFSLVTTSNKQIQDLYGKGLNRSVVKPMLSLLESKCETLHLNPGLDYRRTSQSPPSKIQPFIHPQTPTESLTSLRTRFLSNYFQTQTPPPLPSPQNILLPSSRTLPIIHQTPGKSLLLHFTSLCGNAGTLGGADYIHLCKTYPTIHILGPVPRLSRDDTDAHGVKGVDLGRRFINFIDVAYDTHTRIFVESTHTAVETLVGLRPHDDAPVATRVVDAETTVKKEGGASSSGSATYVGIMEWSATGLQDASLSSIGGVGVSETGFAVERALSRVVEMGREGWGRALE</sequence>
<protein>
    <recommendedName>
        <fullName evidence="6">AFG1-like ATPase</fullName>
    </recommendedName>
</protein>
<dbReference type="GO" id="GO:0005739">
    <property type="term" value="C:mitochondrion"/>
    <property type="evidence" value="ECO:0007669"/>
    <property type="project" value="TreeGrafter"/>
</dbReference>
<evidence type="ECO:0000256" key="2">
    <source>
        <dbReference type="ARBA" id="ARBA00022741"/>
    </source>
</evidence>
<comment type="similarity">
    <text evidence="1">Belongs to the AFG1 ATPase family.</text>
</comment>
<keyword evidence="2" id="KW-0547">Nucleotide-binding</keyword>
<dbReference type="SUPFAM" id="SSF52540">
    <property type="entry name" value="P-loop containing nucleoside triphosphate hydrolases"/>
    <property type="match status" value="1"/>
</dbReference>
<dbReference type="GO" id="GO:0005524">
    <property type="term" value="F:ATP binding"/>
    <property type="evidence" value="ECO:0007669"/>
    <property type="project" value="UniProtKB-KW"/>
</dbReference>
<comment type="caution">
    <text evidence="4">The sequence shown here is derived from an EMBL/GenBank/DDBJ whole genome shotgun (WGS) entry which is preliminary data.</text>
</comment>
<evidence type="ECO:0000313" key="4">
    <source>
        <dbReference type="EMBL" id="ORY52852.1"/>
    </source>
</evidence>
<dbReference type="GO" id="GO:0016887">
    <property type="term" value="F:ATP hydrolysis activity"/>
    <property type="evidence" value="ECO:0007669"/>
    <property type="project" value="InterPro"/>
</dbReference>
<dbReference type="PANTHER" id="PTHR12169">
    <property type="entry name" value="ATPASE N2B"/>
    <property type="match status" value="1"/>
</dbReference>
<evidence type="ECO:0000313" key="5">
    <source>
        <dbReference type="Proteomes" id="UP000193642"/>
    </source>
</evidence>
<dbReference type="EMBL" id="MCGO01000002">
    <property type="protein sequence ID" value="ORY52852.1"/>
    <property type="molecule type" value="Genomic_DNA"/>
</dbReference>
<reference evidence="4 5" key="1">
    <citation type="submission" date="2016-07" db="EMBL/GenBank/DDBJ databases">
        <title>Pervasive Adenine N6-methylation of Active Genes in Fungi.</title>
        <authorList>
            <consortium name="DOE Joint Genome Institute"/>
            <person name="Mondo S.J."/>
            <person name="Dannebaum R.O."/>
            <person name="Kuo R.C."/>
            <person name="Labutti K."/>
            <person name="Haridas S."/>
            <person name="Kuo A."/>
            <person name="Salamov A."/>
            <person name="Ahrendt S.R."/>
            <person name="Lipzen A."/>
            <person name="Sullivan W."/>
            <person name="Andreopoulos W.B."/>
            <person name="Clum A."/>
            <person name="Lindquist E."/>
            <person name="Daum C."/>
            <person name="Ramamoorthy G.K."/>
            <person name="Gryganskyi A."/>
            <person name="Culley D."/>
            <person name="Magnuson J.K."/>
            <person name="James T.Y."/>
            <person name="O'Malley M.A."/>
            <person name="Stajich J.E."/>
            <person name="Spatafora J.W."/>
            <person name="Visel A."/>
            <person name="Grigoriev I.V."/>
        </authorList>
    </citation>
    <scope>NUCLEOTIDE SEQUENCE [LARGE SCALE GENOMIC DNA]</scope>
    <source>
        <strain evidence="4 5">JEL800</strain>
    </source>
</reference>
<evidence type="ECO:0008006" key="6">
    <source>
        <dbReference type="Google" id="ProtNLM"/>
    </source>
</evidence>
<evidence type="ECO:0000256" key="1">
    <source>
        <dbReference type="ARBA" id="ARBA00010322"/>
    </source>
</evidence>
<accession>A0A1Y2D0Q1</accession>
<dbReference type="STRING" id="329046.A0A1Y2D0Q1"/>
<dbReference type="OrthoDB" id="548867at2759"/>
<dbReference type="InterPro" id="IPR027417">
    <property type="entry name" value="P-loop_NTPase"/>
</dbReference>
<evidence type="ECO:0000256" key="3">
    <source>
        <dbReference type="ARBA" id="ARBA00022840"/>
    </source>
</evidence>
<proteinExistence type="inferred from homology"/>
<dbReference type="NCBIfam" id="NF040713">
    <property type="entry name" value="ZapE"/>
    <property type="match status" value="1"/>
</dbReference>
<keyword evidence="3" id="KW-0067">ATP-binding</keyword>
<dbReference type="Proteomes" id="UP000193642">
    <property type="component" value="Unassembled WGS sequence"/>
</dbReference>
<dbReference type="AlphaFoldDB" id="A0A1Y2D0Q1"/>
<dbReference type="InterPro" id="IPR005654">
    <property type="entry name" value="ATPase_AFG1-like"/>
</dbReference>
<dbReference type="Pfam" id="PF03969">
    <property type="entry name" value="AFG1_ATPase"/>
    <property type="match status" value="1"/>
</dbReference>
<keyword evidence="5" id="KW-1185">Reference proteome</keyword>
<organism evidence="4 5">
    <name type="scientific">Rhizoclosmatium globosum</name>
    <dbReference type="NCBI Taxonomy" id="329046"/>
    <lineage>
        <taxon>Eukaryota</taxon>
        <taxon>Fungi</taxon>
        <taxon>Fungi incertae sedis</taxon>
        <taxon>Chytridiomycota</taxon>
        <taxon>Chytridiomycota incertae sedis</taxon>
        <taxon>Chytridiomycetes</taxon>
        <taxon>Chytridiales</taxon>
        <taxon>Chytriomycetaceae</taxon>
        <taxon>Rhizoclosmatium</taxon>
    </lineage>
</organism>